<keyword evidence="3" id="KW-1185">Reference proteome</keyword>
<dbReference type="EMBL" id="BRXW01000826">
    <property type="protein sequence ID" value="GMH77600.1"/>
    <property type="molecule type" value="Genomic_DNA"/>
</dbReference>
<evidence type="ECO:0000313" key="3">
    <source>
        <dbReference type="Proteomes" id="UP001165122"/>
    </source>
</evidence>
<evidence type="ECO:0000313" key="2">
    <source>
        <dbReference type="EMBL" id="GMH77600.1"/>
    </source>
</evidence>
<dbReference type="AlphaFoldDB" id="A0A9W7EGZ2"/>
<evidence type="ECO:0000256" key="1">
    <source>
        <dbReference type="SAM" id="MobiDB-lite"/>
    </source>
</evidence>
<name>A0A9W7EGZ2_9STRA</name>
<dbReference type="Proteomes" id="UP001165122">
    <property type="component" value="Unassembled WGS sequence"/>
</dbReference>
<accession>A0A9W7EGZ2</accession>
<organism evidence="2 3">
    <name type="scientific">Triparma laevis f. longispina</name>
    <dbReference type="NCBI Taxonomy" id="1714387"/>
    <lineage>
        <taxon>Eukaryota</taxon>
        <taxon>Sar</taxon>
        <taxon>Stramenopiles</taxon>
        <taxon>Ochrophyta</taxon>
        <taxon>Bolidophyceae</taxon>
        <taxon>Parmales</taxon>
        <taxon>Triparmaceae</taxon>
        <taxon>Triparma</taxon>
    </lineage>
</organism>
<sequence>MLKAEEEEDDDGDDLLAMLKAEEAAAGGGLLNPASLGGVGTRGRRPAGAAEDDPLASEPGELLEEEVMNSGVMGLLDDDDE</sequence>
<proteinExistence type="predicted"/>
<reference evidence="3" key="1">
    <citation type="journal article" date="2023" name="Commun. Biol.">
        <title>Genome analysis of Parmales, the sister group of diatoms, reveals the evolutionary specialization of diatoms from phago-mixotrophs to photoautotrophs.</title>
        <authorList>
            <person name="Ban H."/>
            <person name="Sato S."/>
            <person name="Yoshikawa S."/>
            <person name="Yamada K."/>
            <person name="Nakamura Y."/>
            <person name="Ichinomiya M."/>
            <person name="Sato N."/>
            <person name="Blanc-Mathieu R."/>
            <person name="Endo H."/>
            <person name="Kuwata A."/>
            <person name="Ogata H."/>
        </authorList>
    </citation>
    <scope>NUCLEOTIDE SEQUENCE [LARGE SCALE GENOMIC DNA]</scope>
    <source>
        <strain evidence="3">NIES 3700</strain>
    </source>
</reference>
<comment type="caution">
    <text evidence="2">The sequence shown here is derived from an EMBL/GenBank/DDBJ whole genome shotgun (WGS) entry which is preliminary data.</text>
</comment>
<gene>
    <name evidence="2" type="ORF">TrLO_g4463</name>
</gene>
<feature type="region of interest" description="Disordered" evidence="1">
    <location>
        <begin position="26"/>
        <end position="81"/>
    </location>
</feature>
<protein>
    <submittedName>
        <fullName evidence="2">Uncharacterized protein</fullName>
    </submittedName>
</protein>
<feature type="compositionally biased region" description="Acidic residues" evidence="1">
    <location>
        <begin position="50"/>
        <end position="67"/>
    </location>
</feature>